<evidence type="ECO:0000256" key="6">
    <source>
        <dbReference type="ARBA" id="ARBA00022832"/>
    </source>
</evidence>
<evidence type="ECO:0000256" key="15">
    <source>
        <dbReference type="ARBA" id="ARBA00048462"/>
    </source>
</evidence>
<keyword evidence="8 20" id="KW-0560">Oxidoreductase</keyword>
<organism evidence="23 24">
    <name type="scientific">Henningerozyma blattae (strain ATCC 34711 / CBS 6284 / DSM 70876 / NBRC 10599 / NRRL Y-10934 / UCD 77-7)</name>
    <name type="common">Yeast</name>
    <name type="synonym">Tetrapisispora blattae</name>
    <dbReference type="NCBI Taxonomy" id="1071380"/>
    <lineage>
        <taxon>Eukaryota</taxon>
        <taxon>Fungi</taxon>
        <taxon>Dikarya</taxon>
        <taxon>Ascomycota</taxon>
        <taxon>Saccharomycotina</taxon>
        <taxon>Saccharomycetes</taxon>
        <taxon>Saccharomycetales</taxon>
        <taxon>Saccharomycetaceae</taxon>
        <taxon>Henningerozyma</taxon>
    </lineage>
</organism>
<dbReference type="Pfam" id="PF17828">
    <property type="entry name" value="FAS_N"/>
    <property type="match status" value="1"/>
</dbReference>
<dbReference type="FunFam" id="3.10.129.10:FF:000017">
    <property type="entry name" value="Fatty acid synthase beta subunit dehydratase"/>
    <property type="match status" value="1"/>
</dbReference>
<dbReference type="GO" id="GO:0019171">
    <property type="term" value="F:(3R)-hydroxyacyl-[acyl-carrier-protein] dehydratase activity"/>
    <property type="evidence" value="ECO:0007669"/>
    <property type="project" value="UniProtKB-EC"/>
</dbReference>
<evidence type="ECO:0000256" key="16">
    <source>
        <dbReference type="ARBA" id="ARBA00048536"/>
    </source>
</evidence>
<evidence type="ECO:0000256" key="4">
    <source>
        <dbReference type="ARBA" id="ARBA00022679"/>
    </source>
</evidence>
<dbReference type="InParanoid" id="I2H9B5"/>
<dbReference type="Pfam" id="PF13452">
    <property type="entry name" value="FAS1_DH_region"/>
    <property type="match status" value="1"/>
</dbReference>
<dbReference type="Gene3D" id="6.20.240.10">
    <property type="match status" value="1"/>
</dbReference>
<dbReference type="Pfam" id="PF01575">
    <property type="entry name" value="MaoC_dehydratas"/>
    <property type="match status" value="1"/>
</dbReference>
<keyword evidence="7 20" id="KW-0521">NADP</keyword>
<evidence type="ECO:0000256" key="18">
    <source>
        <dbReference type="ARBA" id="ARBA00048835"/>
    </source>
</evidence>
<evidence type="ECO:0000256" key="9">
    <source>
        <dbReference type="ARBA" id="ARBA00023027"/>
    </source>
</evidence>
<dbReference type="HOGENOM" id="CLU_000114_5_0_1"/>
<keyword evidence="10 20" id="KW-0443">Lipid metabolism</keyword>
<dbReference type="PANTHER" id="PTHR10982:SF21">
    <property type="entry name" value="FATTY ACID SYNTHASE SUBUNIT BETA"/>
    <property type="match status" value="1"/>
</dbReference>
<evidence type="ECO:0000256" key="2">
    <source>
        <dbReference type="ARBA" id="ARBA00010009"/>
    </source>
</evidence>
<dbReference type="GeneID" id="14498144"/>
<evidence type="ECO:0000256" key="3">
    <source>
        <dbReference type="ARBA" id="ARBA00022516"/>
    </source>
</evidence>
<keyword evidence="3 20" id="KW-0444">Lipid biosynthesis</keyword>
<dbReference type="SMART" id="SM00827">
    <property type="entry name" value="PKS_AT"/>
    <property type="match status" value="1"/>
</dbReference>
<evidence type="ECO:0000256" key="13">
    <source>
        <dbReference type="ARBA" id="ARBA00023268"/>
    </source>
</evidence>
<dbReference type="CDD" id="cd03447">
    <property type="entry name" value="FAS_MaoC"/>
    <property type="match status" value="1"/>
</dbReference>
<dbReference type="EC" id="2.3.1.39" evidence="20"/>
<dbReference type="EC" id="4.2.1.59" evidence="20"/>
<dbReference type="Pfam" id="PF16073">
    <property type="entry name" value="SAT"/>
    <property type="match status" value="1"/>
</dbReference>
<dbReference type="Gene3D" id="1.20.930.70">
    <property type="match status" value="1"/>
</dbReference>
<name>I2H9B5_HENB6</name>
<comment type="catalytic activity">
    <reaction evidence="17 20">
        <text>a 2,3-saturated acyl-[ACP] + NAD(+) = a (2E)-enoyl-[ACP] + NADH + H(+)</text>
        <dbReference type="Rhea" id="RHEA:10240"/>
        <dbReference type="Rhea" id="RHEA-COMP:9925"/>
        <dbReference type="Rhea" id="RHEA-COMP:9926"/>
        <dbReference type="ChEBI" id="CHEBI:15378"/>
        <dbReference type="ChEBI" id="CHEBI:57540"/>
        <dbReference type="ChEBI" id="CHEBI:57945"/>
        <dbReference type="ChEBI" id="CHEBI:78784"/>
        <dbReference type="ChEBI" id="CHEBI:78785"/>
        <dbReference type="EC" id="1.3.1.9"/>
    </reaction>
</comment>
<evidence type="ECO:0000256" key="21">
    <source>
        <dbReference type="PIRSR" id="PIRSR005562-1"/>
    </source>
</evidence>
<dbReference type="InterPro" id="IPR032088">
    <property type="entry name" value="SAT"/>
</dbReference>
<dbReference type="Gene3D" id="6.10.140.1400">
    <property type="match status" value="1"/>
</dbReference>
<evidence type="ECO:0000256" key="12">
    <source>
        <dbReference type="ARBA" id="ARBA00023239"/>
    </source>
</evidence>
<accession>I2H9B5</accession>
<dbReference type="InterPro" id="IPR029069">
    <property type="entry name" value="HotDog_dom_sf"/>
</dbReference>
<dbReference type="EC" id="1.3.1.9" evidence="20"/>
<dbReference type="eggNOG" id="ENOG502QQJX">
    <property type="taxonomic scope" value="Eukaryota"/>
</dbReference>
<dbReference type="GO" id="GO:0004314">
    <property type="term" value="F:[acyl-carrier-protein] S-malonyltransferase activity"/>
    <property type="evidence" value="ECO:0007669"/>
    <property type="project" value="UniProtKB-EC"/>
</dbReference>
<dbReference type="GO" id="GO:0016297">
    <property type="term" value="F:fatty acyl-[ACP] hydrolase activity"/>
    <property type="evidence" value="ECO:0007669"/>
    <property type="project" value="UniProtKB-EC"/>
</dbReference>
<dbReference type="InterPro" id="IPR016035">
    <property type="entry name" value="Acyl_Trfase/lysoPLipase"/>
</dbReference>
<dbReference type="RefSeq" id="XP_004182486.1">
    <property type="nucleotide sequence ID" value="XM_004182438.1"/>
</dbReference>
<comment type="catalytic activity">
    <reaction evidence="14 20">
        <text>acetyl-CoA + n malonyl-CoA + 2n NADPH + 4n H(+) = a long-chain-acyl-CoA + n CoA + n CO2 + 2n NADP(+).</text>
        <dbReference type="EC" id="2.3.1.86"/>
    </reaction>
</comment>
<dbReference type="GO" id="GO:0004318">
    <property type="term" value="F:enoyl-[acyl-carrier-protein] reductase (NADH) activity"/>
    <property type="evidence" value="ECO:0007669"/>
    <property type="project" value="UniProtKB-UniRule"/>
</dbReference>
<reference evidence="23 24" key="1">
    <citation type="journal article" date="2011" name="Proc. Natl. Acad. Sci. U.S.A.">
        <title>Evolutionary erosion of yeast sex chromosomes by mating-type switching accidents.</title>
        <authorList>
            <person name="Gordon J.L."/>
            <person name="Armisen D."/>
            <person name="Proux-Wera E."/>
            <person name="Oheigeartaigh S.S."/>
            <person name="Byrne K.P."/>
            <person name="Wolfe K.H."/>
        </authorList>
    </citation>
    <scope>NUCLEOTIDE SEQUENCE [LARGE SCALE GENOMIC DNA]</scope>
    <source>
        <strain evidence="24">ATCC 34711 / CBS 6284 / DSM 70876 / NBRC 10599 / NRRL Y-10934 / UCD 77-7</strain>
    </source>
</reference>
<evidence type="ECO:0000313" key="24">
    <source>
        <dbReference type="Proteomes" id="UP000002866"/>
    </source>
</evidence>
<protein>
    <recommendedName>
        <fullName evidence="20">Fatty acid synthase subunit beta</fullName>
        <ecNumber evidence="20">2.3.1.86</ecNumber>
    </recommendedName>
    <domain>
        <recommendedName>
            <fullName evidence="20">3-hydroxyacyl-[acyl-carrier-protein] dehydratase</fullName>
            <ecNumber evidence="20">4.2.1.59</ecNumber>
        </recommendedName>
    </domain>
    <domain>
        <recommendedName>
            <fullName evidence="20">Enoyl-[acyl-carrier-protein] reductase [NADH]</fullName>
            <ecNumber evidence="20">1.3.1.9</ecNumber>
        </recommendedName>
    </domain>
    <domain>
        <recommendedName>
            <fullName evidence="20">[Acyl-carrier-protein] acetyltransferase</fullName>
            <ecNumber evidence="20">2.3.1.38</ecNumber>
        </recommendedName>
    </domain>
    <domain>
        <recommendedName>
            <fullName evidence="20">[Acyl-carrier-protein] malonyltransferase</fullName>
            <ecNumber evidence="20">2.3.1.39</ecNumber>
        </recommendedName>
    </domain>
    <domain>
        <recommendedName>
            <fullName evidence="20">S-acyl fatty acid synthase thioesterase</fullName>
            <ecNumber evidence="20">3.1.2.14</ecNumber>
        </recommendedName>
    </domain>
</protein>
<dbReference type="GO" id="GO:0004313">
    <property type="term" value="F:[acyl-carrier-protein] S-acetyltransferase activity"/>
    <property type="evidence" value="ECO:0007669"/>
    <property type="project" value="UniProtKB-EC"/>
</dbReference>
<keyword evidence="11 20" id="KW-0275">Fatty acid biosynthesis</keyword>
<evidence type="ECO:0000256" key="1">
    <source>
        <dbReference type="ARBA" id="ARBA00001055"/>
    </source>
</evidence>
<keyword evidence="6 20" id="KW-0276">Fatty acid metabolism</keyword>
<dbReference type="Gene3D" id="3.30.1120.100">
    <property type="match status" value="1"/>
</dbReference>
<dbReference type="KEGG" id="tbl:TBLA_0I03120"/>
<evidence type="ECO:0000256" key="20">
    <source>
        <dbReference type="PIRNR" id="PIRNR005562"/>
    </source>
</evidence>
<dbReference type="InterPro" id="IPR002539">
    <property type="entry name" value="MaoC-like_dom"/>
</dbReference>
<dbReference type="EC" id="2.3.1.86" evidence="20"/>
<feature type="active site" description="For acetyltransferase activity" evidence="21">
    <location>
        <position position="288"/>
    </location>
</feature>
<dbReference type="InterPro" id="IPR039569">
    <property type="entry name" value="FAS1-like_DH_region"/>
</dbReference>
<dbReference type="InterPro" id="IPR013785">
    <property type="entry name" value="Aldolase_TIM"/>
</dbReference>
<dbReference type="OrthoDB" id="5417908at2759"/>
<evidence type="ECO:0000256" key="8">
    <source>
        <dbReference type="ARBA" id="ARBA00023002"/>
    </source>
</evidence>
<dbReference type="OMA" id="HFMDNYG"/>
<dbReference type="InterPro" id="IPR040883">
    <property type="entry name" value="FAS_meander"/>
</dbReference>
<dbReference type="FunFam" id="3.40.366.10:FF:000003">
    <property type="entry name" value="Fatty acid synthase subunit beta dehydratase"/>
    <property type="match status" value="1"/>
</dbReference>
<feature type="active site" description="For malonyltransferase activity" evidence="21">
    <location>
        <position position="1849"/>
    </location>
</feature>
<dbReference type="GO" id="GO:0005811">
    <property type="term" value="C:lipid droplet"/>
    <property type="evidence" value="ECO:0007669"/>
    <property type="project" value="EnsemblFungi"/>
</dbReference>
<dbReference type="Pfam" id="PF00698">
    <property type="entry name" value="Acyl_transf_1"/>
    <property type="match status" value="1"/>
</dbReference>
<dbReference type="GO" id="GO:0141148">
    <property type="term" value="F:enoyl-[acyl-carrier-protein] reductase (NADPH) activity"/>
    <property type="evidence" value="ECO:0007669"/>
    <property type="project" value="EnsemblFungi"/>
</dbReference>
<dbReference type="PRINTS" id="PR01483">
    <property type="entry name" value="FASYNTHASE"/>
</dbReference>
<comment type="catalytic activity">
    <reaction evidence="15 20">
        <text>holo-[ACP] + malonyl-CoA = malonyl-[ACP] + CoA</text>
        <dbReference type="Rhea" id="RHEA:41792"/>
        <dbReference type="Rhea" id="RHEA-COMP:9623"/>
        <dbReference type="Rhea" id="RHEA-COMP:9685"/>
        <dbReference type="ChEBI" id="CHEBI:57287"/>
        <dbReference type="ChEBI" id="CHEBI:57384"/>
        <dbReference type="ChEBI" id="CHEBI:64479"/>
        <dbReference type="ChEBI" id="CHEBI:78449"/>
        <dbReference type="EC" id="2.3.1.39"/>
    </reaction>
</comment>
<dbReference type="FunFam" id="3.40.366.10:FF:000006">
    <property type="entry name" value="Fatty acid synthase beta subunit dehydratase"/>
    <property type="match status" value="1"/>
</dbReference>
<dbReference type="Gene3D" id="3.10.129.10">
    <property type="entry name" value="Hotdog Thioesterase"/>
    <property type="match status" value="2"/>
</dbReference>
<dbReference type="Proteomes" id="UP000002866">
    <property type="component" value="Chromosome 9"/>
</dbReference>
<dbReference type="SUPFAM" id="SSF52151">
    <property type="entry name" value="FabD/lysophospholipase-like"/>
    <property type="match status" value="2"/>
</dbReference>
<gene>
    <name evidence="23" type="primary">TBLA0I03120</name>
    <name evidence="23" type="ORF">TBLA_0I03120</name>
</gene>
<dbReference type="InterPro" id="IPR016452">
    <property type="entry name" value="Fas1/AflB-like"/>
</dbReference>
<dbReference type="EMBL" id="HE806324">
    <property type="protein sequence ID" value="CCH62967.1"/>
    <property type="molecule type" value="Genomic_DNA"/>
</dbReference>
<comment type="catalytic activity">
    <reaction evidence="1 20">
        <text>a (3R)-hydroxyacyl-[ACP] = a (2E)-enoyl-[ACP] + H2O</text>
        <dbReference type="Rhea" id="RHEA:13097"/>
        <dbReference type="Rhea" id="RHEA-COMP:9925"/>
        <dbReference type="Rhea" id="RHEA-COMP:9945"/>
        <dbReference type="ChEBI" id="CHEBI:15377"/>
        <dbReference type="ChEBI" id="CHEBI:78784"/>
        <dbReference type="ChEBI" id="CHEBI:78827"/>
        <dbReference type="EC" id="4.2.1.59"/>
    </reaction>
</comment>
<dbReference type="InterPro" id="IPR001227">
    <property type="entry name" value="Ac_transferase_dom_sf"/>
</dbReference>
<comment type="catalytic activity">
    <reaction evidence="16 20">
        <text>(9Z)-octadecenoyl-[ACP] + H2O = (9Z)-octadecenoate + holo-[ACP] + H(+)</text>
        <dbReference type="Rhea" id="RHEA:15057"/>
        <dbReference type="Rhea" id="RHEA-COMP:9685"/>
        <dbReference type="Rhea" id="RHEA-COMP:9924"/>
        <dbReference type="ChEBI" id="CHEBI:15377"/>
        <dbReference type="ChEBI" id="CHEBI:15378"/>
        <dbReference type="ChEBI" id="CHEBI:30823"/>
        <dbReference type="ChEBI" id="CHEBI:64479"/>
        <dbReference type="ChEBI" id="CHEBI:78783"/>
        <dbReference type="EC" id="3.1.2.14"/>
    </reaction>
</comment>
<dbReference type="Gene3D" id="6.10.60.10">
    <property type="match status" value="1"/>
</dbReference>
<keyword evidence="13 20" id="KW-0511">Multifunctional enzyme</keyword>
<dbReference type="Pfam" id="PF17951">
    <property type="entry name" value="FAS_meander"/>
    <property type="match status" value="1"/>
</dbReference>
<dbReference type="EC" id="3.1.2.14" evidence="20"/>
<comment type="similarity">
    <text evidence="2 20">Belongs to the fungal fatty acid synthetase subunit beta family.</text>
</comment>
<dbReference type="GO" id="GO:0016409">
    <property type="term" value="F:palmitoyltransferase activity"/>
    <property type="evidence" value="ECO:0007669"/>
    <property type="project" value="EnsemblFungi"/>
</dbReference>
<dbReference type="GO" id="GO:0042759">
    <property type="term" value="P:long-chain fatty acid biosynthetic process"/>
    <property type="evidence" value="ECO:0007669"/>
    <property type="project" value="EnsemblFungi"/>
</dbReference>
<dbReference type="Gene3D" id="3.40.366.10">
    <property type="entry name" value="Malonyl-Coenzyme A Acyl Carrier Protein, domain 2"/>
    <property type="match status" value="3"/>
</dbReference>
<keyword evidence="12 20" id="KW-0456">Lyase</keyword>
<dbReference type="InterPro" id="IPR050830">
    <property type="entry name" value="Fungal_FAS"/>
</dbReference>
<dbReference type="EC" id="2.3.1.38" evidence="20"/>
<dbReference type="SUPFAM" id="SSF54637">
    <property type="entry name" value="Thioesterase/thiol ester dehydrase-isomerase"/>
    <property type="match status" value="2"/>
</dbReference>
<dbReference type="GO" id="GO:0004321">
    <property type="term" value="F:fatty-acyl-CoA synthase activity"/>
    <property type="evidence" value="ECO:0007669"/>
    <property type="project" value="UniProtKB-EC"/>
</dbReference>
<dbReference type="STRING" id="1071380.I2H9B5"/>
<dbReference type="FunFam" id="1.20.930.70:FF:000001">
    <property type="entry name" value="Fatty acid synthase beta subunit dehydratase"/>
    <property type="match status" value="1"/>
</dbReference>
<dbReference type="Gene3D" id="6.10.250.1850">
    <property type="match status" value="1"/>
</dbReference>
<dbReference type="Pfam" id="PF22235">
    <property type="entry name" value="FAS1_thioest_ins"/>
    <property type="match status" value="1"/>
</dbReference>
<evidence type="ECO:0000256" key="11">
    <source>
        <dbReference type="ARBA" id="ARBA00023160"/>
    </source>
</evidence>
<proteinExistence type="inferred from homology"/>
<dbReference type="GO" id="GO:0005835">
    <property type="term" value="C:fatty acid synthase complex"/>
    <property type="evidence" value="ECO:0007669"/>
    <property type="project" value="UniProtKB-UniRule"/>
</dbReference>
<dbReference type="Gene3D" id="3.30.70.2430">
    <property type="match status" value="1"/>
</dbReference>
<dbReference type="InterPro" id="IPR014043">
    <property type="entry name" value="Acyl_transferase_dom"/>
</dbReference>
<evidence type="ECO:0000256" key="10">
    <source>
        <dbReference type="ARBA" id="ARBA00023098"/>
    </source>
</evidence>
<evidence type="ECO:0000313" key="23">
    <source>
        <dbReference type="EMBL" id="CCH62967.1"/>
    </source>
</evidence>
<evidence type="ECO:0000256" key="5">
    <source>
        <dbReference type="ARBA" id="ARBA00022801"/>
    </source>
</evidence>
<evidence type="ECO:0000256" key="14">
    <source>
        <dbReference type="ARBA" id="ARBA00048237"/>
    </source>
</evidence>
<keyword evidence="9 20" id="KW-0520">NAD</keyword>
<dbReference type="GO" id="GO:0005829">
    <property type="term" value="C:cytosol"/>
    <property type="evidence" value="ECO:0007669"/>
    <property type="project" value="EnsemblFungi"/>
</dbReference>
<dbReference type="Gene3D" id="3.20.20.70">
    <property type="entry name" value="Aldolase class I"/>
    <property type="match status" value="2"/>
</dbReference>
<keyword evidence="5 20" id="KW-0378">Hydrolase</keyword>
<comment type="catalytic activity">
    <reaction evidence="18 20">
        <text>holo-[ACP] + acetyl-CoA = acetyl-[ACP] + CoA</text>
        <dbReference type="Rhea" id="RHEA:41788"/>
        <dbReference type="Rhea" id="RHEA-COMP:9621"/>
        <dbReference type="Rhea" id="RHEA-COMP:9685"/>
        <dbReference type="ChEBI" id="CHEBI:57287"/>
        <dbReference type="ChEBI" id="CHEBI:57288"/>
        <dbReference type="ChEBI" id="CHEBI:64479"/>
        <dbReference type="ChEBI" id="CHEBI:78446"/>
        <dbReference type="EC" id="2.3.1.38"/>
    </reaction>
</comment>
<sequence>MSVSTRSVTLTHGALEHAIAVPASSYFAAALLKDQFQKTLVEPSPDYSQDEEPVSAIELLGKFLGYVSDIIENSTTDDSTTTSSSSETSPFNDVLRVAVHEFENSYLLSSNSKDIHSLAVNNLKIFENTTLLKSNELIKNYIKSKIILNEPFTTEKSALLDPSLKTNIFAIFGGQGNTDDYFEELRYLYDIYYPLIKDLIESLAKLLLDLSTTTTNNDYENIFTKGFNLIDWLKDSNMTPNQDYLLSIPISCPLIGIIQFAHYMITAKLLNLTPGELASSLKGATGHSQGLVTAVAIAESKTWDDFFISMKKSITLLFYIGVHCHLIYPNTSLPNSIVQDSLNNNEGLPSPMLSITNLSKDQVKNYIKITNDHLPAEKHISISLINGARNMVISGPPQSLYGLNLALRKEKAPPGLDQSRIPYTERKLKFSNRFLPITSPFHCHLLTPAQDSIVQDLLAKNVDFNRKDLNIPVFDTFSGKDLQSFDEDKDSILARIVKCIITLPVNWETTTNFNASHILDFGPGGSSGLGILTHRNKDGTGVRIIIAGNINSNGSLDDDDNDIGYKNEIFNLNPKLVKFNINWLNEFKPKLIKNKSGKIFVQTKYSKLIGKPPILVPGMTPTTVSPDFVASTINAGYTIELAGGGYFSPVMMTNAIDKVISQIKKGTSLGINLIYVNPRMLQWGIPLIRDLRSKGYPIQFLTIGAGVPSLEIATEYIETLGLTHLNLKPGSIDSISQVINIAKHHQNFPIVVQWTGGRAGGHHSFEDFHAPMLQMYSKLRKYKNIILIAGSGFGSSSDTYPYLTGEWSTKLNYPPMPFDGFLFGSRVMVAKEAKTSLAAKELIVQCKGVEDSDWTKCYKKSTGGILTVRSEMGEPIHKIATRWVVFWKELDDTIFNLPKNKLLAALDDKREYIIKKLNEDTSKPWFPTVNGEIRELNNMTYKEVAYRLVELMFIKSINSWIDVTLRNFVGDFLRRVEERFTTKKTNSILQSYSVLDKEPLKTLDLIFENYPNAKDQYLNAQDVDNFLNMCLNPFQKPVPFVPILDERFEFFFKKDSLWQSEHLEAVIDEDVQRTCILQGPVATKASTKVNEPIKNILDEIHDGQVQKLLKDYYNNDVDSIPTIDYFGGNDPVITESSFTKYISKNDSKKLVINSSTIKNENVWFNLLAGTKKDWRFAFFNTDRIVQDVLYVDNPIRDIFRPKHFAATSNSEDNSANSNLIVEIENYNDSSKAQVTLFDKIQGEFKPIAKLSSIENNKIELKLIENRSMDNKPVKLSLLYHFNNNDGFAPIIEIMENRNNRIKEMYWKLWLNDEKFDLNFSPKDEIINNNQFRITSDAITKFTHAIGNNCEDFVKREGRTMLAPMDFAIVVGWRVIIKAIFPETIDGDLLKLVHLSNGYRMIPGATPLKEGDLITTSAVVKSIVNQPTGKVVEVIGTLSREGSPVMEVTSSFFYRGNYTDFQNTFQKTTNPVYRVTIKSQKDIAVLHSKEWFQLDDEDIDLLDKSLSFETETEVTFKDAEIFSSVKCHGLIKIELPTREFVEIGVVDYEASESFGNPVIEYLKRNGSTLEHKVNLENPIPIGTIESQSPNTNEKYARISGDLNPIHVSRHFATYAQLPGTITHGMYSSAAVRSLIENAAADNVSSRVRAYSCNFANMVLPNTPLKTTIQHVGMINGRKLITFETKNDNDVVVLTGEAEIEQPVSAFVFTGQGSQEQGMGMDLYENSEVARNVWDRADAHFKNTYGFSILEIVKTNPNELTIYFGGEKGKKIRKNYTQMIFETIVDGSVKTERIFKEIDETTTSYTFRSPTGLLSATQFTQPALTLMEKASFEDLKSKGLIPVDAAFAGHSLGEYAALASLADVMSIESLVEVVFYRGMTMQVAVPRDEVGRSNYGMIAVNPGRVSPTFTQEALQFVVEKVGKRTQWLCEIVNYNVEGQQYVAAGDLRGLDTLNNVLNFIKVQKINIVKLQETMSLEEVEANLFEIIDEVAKKSLAKPQPIELQRGFACIPLPGISVPFHSSYLRNGVKPFKSFLTKNIIKENVKVDKLVGKYIPNLTAKPFAITKEYFQDVYNLTGSDKIKDILDNWESYENK</sequence>
<keyword evidence="24" id="KW-1185">Reference proteome</keyword>
<evidence type="ECO:0000259" key="22">
    <source>
        <dbReference type="SMART" id="SM00827"/>
    </source>
</evidence>
<dbReference type="PIRSF" id="PIRSF005562">
    <property type="entry name" value="FAS_yeast_beta"/>
    <property type="match status" value="1"/>
</dbReference>
<evidence type="ECO:0000256" key="7">
    <source>
        <dbReference type="ARBA" id="ARBA00022857"/>
    </source>
</evidence>
<feature type="domain" description="Malonyl-CoA:ACP transacylase (MAT)" evidence="22">
    <location>
        <begin position="1706"/>
        <end position="2005"/>
    </location>
</feature>
<dbReference type="InterPro" id="IPR003965">
    <property type="entry name" value="Fatty_acid_synthase"/>
</dbReference>
<dbReference type="InterPro" id="IPR041099">
    <property type="entry name" value="FAS1_N"/>
</dbReference>
<dbReference type="PANTHER" id="PTHR10982">
    <property type="entry name" value="MALONYL COA-ACYL CARRIER PROTEIN TRANSACYLASE"/>
    <property type="match status" value="1"/>
</dbReference>
<comment type="function">
    <text evidence="19 20">Fatty acid synthetase catalyzes the formation of long-chain fatty acids from acetyl-CoA, malonyl-CoA and NADPH. The beta subunit contains domains for: [acyl-carrier-protein] acetyltransferase and malonyltransferase, S-acyl fatty acid synthase thioesterase, enoyl-[acyl-carrier-protein] reductase, and 3-hydroxypalmitoyl-[acyl-carrier-protein] dehydratase.</text>
</comment>
<evidence type="ECO:0000256" key="19">
    <source>
        <dbReference type="ARBA" id="ARBA00058855"/>
    </source>
</evidence>
<dbReference type="FunFam" id="3.20.20.70:FF:000078">
    <property type="entry name" value="Fatty acid synthase beta subunit dehydratase"/>
    <property type="match status" value="1"/>
</dbReference>
<comment type="subunit">
    <text evidence="20">[Alpha(6)beta(6)] hexamers of two multifunctional subunits (alpha and beta).</text>
</comment>
<dbReference type="InterPro" id="IPR013565">
    <property type="entry name" value="Fas1/AflB-like_central"/>
</dbReference>
<dbReference type="Gene3D" id="1.20.1050.120">
    <property type="match status" value="1"/>
</dbReference>
<dbReference type="Pfam" id="PF08354">
    <property type="entry name" value="Fas1-AflB-like_hel"/>
    <property type="match status" value="1"/>
</dbReference>
<keyword evidence="4 20" id="KW-0808">Transferase</keyword>
<dbReference type="GO" id="GO:0004312">
    <property type="term" value="F:fatty acid synthase activity"/>
    <property type="evidence" value="ECO:0007669"/>
    <property type="project" value="EnsemblFungi"/>
</dbReference>
<evidence type="ECO:0000256" key="17">
    <source>
        <dbReference type="ARBA" id="ARBA00048572"/>
    </source>
</evidence>
<dbReference type="FunCoup" id="I2H9B5">
    <property type="interactions" value="750"/>
</dbReference>